<dbReference type="RefSeq" id="WP_409658663.1">
    <property type="nucleotide sequence ID" value="NZ_JBKBUW010000069.1"/>
</dbReference>
<comment type="caution">
    <text evidence="3">The sequence shown here is derived from an EMBL/GenBank/DDBJ whole genome shotgun (WGS) entry which is preliminary data.</text>
</comment>
<dbReference type="AlphaFoldDB" id="A0A7C3I3Q3"/>
<proteinExistence type="predicted"/>
<dbReference type="EMBL" id="DSWI01000016">
    <property type="protein sequence ID" value="HFG20524.1"/>
    <property type="molecule type" value="Genomic_DNA"/>
</dbReference>
<evidence type="ECO:0000313" key="3">
    <source>
        <dbReference type="EMBL" id="HFG20524.1"/>
    </source>
</evidence>
<sequence>MGQLRRESADYKKALRLVEARDLLAARPYTAHELAQVLGVHKRTALRYLLEDLQAMEVGRVGRSPQYQMLQSHELSPVEALVTHSALRMLYHHTPGYEPTYLSALKKLARRLPSPAQELALKSTEDLERRTLQHRDEGQAMAVVAEAWFKRQRIEFDYLKPGGSGRPRKNVLEVYFLEVARTNLGMYVIGLERGYHQALRTYKLSRMRRVRAVGEPGAYTIPPDFDPRHYLSNAWGVVGSSGGVPVEVRLRFRPEAAYRILEGGYPNLRIASRLPDGGLEVCITVGTDNDNFPLELLSWVQSWGPRVEVLEPARLRQRWLSEARQVLEAYAGGWACWELGEGR</sequence>
<dbReference type="Pfam" id="PF13280">
    <property type="entry name" value="WYL"/>
    <property type="match status" value="1"/>
</dbReference>
<dbReference type="InterPro" id="IPR026881">
    <property type="entry name" value="WYL_dom"/>
</dbReference>
<dbReference type="Pfam" id="PF25583">
    <property type="entry name" value="WCX"/>
    <property type="match status" value="1"/>
</dbReference>
<dbReference type="InterPro" id="IPR057727">
    <property type="entry name" value="WCX_dom"/>
</dbReference>
<evidence type="ECO:0000259" key="1">
    <source>
        <dbReference type="Pfam" id="PF13280"/>
    </source>
</evidence>
<organism evidence="3">
    <name type="scientific">Meiothermus ruber</name>
    <dbReference type="NCBI Taxonomy" id="277"/>
    <lineage>
        <taxon>Bacteria</taxon>
        <taxon>Thermotogati</taxon>
        <taxon>Deinococcota</taxon>
        <taxon>Deinococci</taxon>
        <taxon>Thermales</taxon>
        <taxon>Thermaceae</taxon>
        <taxon>Meiothermus</taxon>
    </lineage>
</organism>
<dbReference type="InterPro" id="IPR051534">
    <property type="entry name" value="CBASS_pafABC_assoc_protein"/>
</dbReference>
<reference evidence="3" key="1">
    <citation type="journal article" date="2020" name="mSystems">
        <title>Genome- and Community-Level Interaction Insights into Carbon Utilization and Element Cycling Functions of Hydrothermarchaeota in Hydrothermal Sediment.</title>
        <authorList>
            <person name="Zhou Z."/>
            <person name="Liu Y."/>
            <person name="Xu W."/>
            <person name="Pan J."/>
            <person name="Luo Z.H."/>
            <person name="Li M."/>
        </authorList>
    </citation>
    <scope>NUCLEOTIDE SEQUENCE [LARGE SCALE GENOMIC DNA]</scope>
    <source>
        <strain evidence="3">SpSt-524</strain>
    </source>
</reference>
<evidence type="ECO:0000259" key="2">
    <source>
        <dbReference type="Pfam" id="PF25583"/>
    </source>
</evidence>
<accession>A0A7C3I3Q3</accession>
<dbReference type="PANTHER" id="PTHR34580:SF1">
    <property type="entry name" value="PROTEIN PAFC"/>
    <property type="match status" value="1"/>
</dbReference>
<protein>
    <submittedName>
        <fullName evidence="3">WYL domain-containing protein</fullName>
    </submittedName>
</protein>
<dbReference type="PROSITE" id="PS52050">
    <property type="entry name" value="WYL"/>
    <property type="match status" value="1"/>
</dbReference>
<name>A0A7C3I3Q3_MEIRU</name>
<gene>
    <name evidence="3" type="ORF">ENS82_07355</name>
</gene>
<feature type="domain" description="WCX" evidence="2">
    <location>
        <begin position="245"/>
        <end position="327"/>
    </location>
</feature>
<dbReference type="PANTHER" id="PTHR34580">
    <property type="match status" value="1"/>
</dbReference>
<feature type="domain" description="WYL" evidence="1">
    <location>
        <begin position="140"/>
        <end position="211"/>
    </location>
</feature>